<dbReference type="EMBL" id="JABWDY010012709">
    <property type="protein sequence ID" value="KAF5198885.1"/>
    <property type="molecule type" value="Genomic_DNA"/>
</dbReference>
<name>A0A7J6WQZ5_THATH</name>
<evidence type="ECO:0000256" key="1">
    <source>
        <dbReference type="SAM" id="MobiDB-lite"/>
    </source>
</evidence>
<evidence type="ECO:0000313" key="3">
    <source>
        <dbReference type="Proteomes" id="UP000554482"/>
    </source>
</evidence>
<accession>A0A7J6WQZ5</accession>
<proteinExistence type="predicted"/>
<feature type="region of interest" description="Disordered" evidence="1">
    <location>
        <begin position="1"/>
        <end position="20"/>
    </location>
</feature>
<sequence>MIRQSNPKHPSEHMKSDCQPKCIPTEGERVFRVFNTRTVTLLESVNVVVDDTTVSDSSSLTGTQNSGVLDPVLPVSTSPVSSPVQVGLDTSDSVSVNDDAELVYIESPNDYFPTICDASIPATSSPSHSTTVDLFDKASV</sequence>
<protein>
    <submittedName>
        <fullName evidence="2">Uncharacterized protein</fullName>
    </submittedName>
</protein>
<dbReference type="AlphaFoldDB" id="A0A7J6WQZ5"/>
<feature type="compositionally biased region" description="Basic and acidic residues" evidence="1">
    <location>
        <begin position="9"/>
        <end position="18"/>
    </location>
</feature>
<gene>
    <name evidence="2" type="ORF">FRX31_011525</name>
</gene>
<reference evidence="2 3" key="1">
    <citation type="submission" date="2020-06" db="EMBL/GenBank/DDBJ databases">
        <title>Transcriptomic and genomic resources for Thalictrum thalictroides and T. hernandezii: Facilitating candidate gene discovery in an emerging model plant lineage.</title>
        <authorList>
            <person name="Arias T."/>
            <person name="Riano-Pachon D.M."/>
            <person name="Di Stilio V.S."/>
        </authorList>
    </citation>
    <scope>NUCLEOTIDE SEQUENCE [LARGE SCALE GENOMIC DNA]</scope>
    <source>
        <strain evidence="3">cv. WT478/WT964</strain>
        <tissue evidence="2">Leaves</tissue>
    </source>
</reference>
<keyword evidence="3" id="KW-1185">Reference proteome</keyword>
<organism evidence="2 3">
    <name type="scientific">Thalictrum thalictroides</name>
    <name type="common">Rue-anemone</name>
    <name type="synonym">Anemone thalictroides</name>
    <dbReference type="NCBI Taxonomy" id="46969"/>
    <lineage>
        <taxon>Eukaryota</taxon>
        <taxon>Viridiplantae</taxon>
        <taxon>Streptophyta</taxon>
        <taxon>Embryophyta</taxon>
        <taxon>Tracheophyta</taxon>
        <taxon>Spermatophyta</taxon>
        <taxon>Magnoliopsida</taxon>
        <taxon>Ranunculales</taxon>
        <taxon>Ranunculaceae</taxon>
        <taxon>Thalictroideae</taxon>
        <taxon>Thalictrum</taxon>
    </lineage>
</organism>
<comment type="caution">
    <text evidence="2">The sequence shown here is derived from an EMBL/GenBank/DDBJ whole genome shotgun (WGS) entry which is preliminary data.</text>
</comment>
<dbReference type="Proteomes" id="UP000554482">
    <property type="component" value="Unassembled WGS sequence"/>
</dbReference>
<evidence type="ECO:0000313" key="2">
    <source>
        <dbReference type="EMBL" id="KAF5198885.1"/>
    </source>
</evidence>